<feature type="domain" description="C2H2-type" evidence="9">
    <location>
        <begin position="665"/>
        <end position="693"/>
    </location>
</feature>
<evidence type="ECO:0000256" key="5">
    <source>
        <dbReference type="ARBA" id="ARBA00022833"/>
    </source>
</evidence>
<comment type="caution">
    <text evidence="10">The sequence shown here is derived from an EMBL/GenBank/DDBJ whole genome shotgun (WGS) entry which is preliminary data.</text>
</comment>
<evidence type="ECO:0000256" key="7">
    <source>
        <dbReference type="PROSITE-ProRule" id="PRU00042"/>
    </source>
</evidence>
<evidence type="ECO:0000313" key="10">
    <source>
        <dbReference type="EMBL" id="CAL8143224.1"/>
    </source>
</evidence>
<feature type="domain" description="C2H2-type" evidence="9">
    <location>
        <begin position="877"/>
        <end position="900"/>
    </location>
</feature>
<evidence type="ECO:0000256" key="4">
    <source>
        <dbReference type="ARBA" id="ARBA00022771"/>
    </source>
</evidence>
<dbReference type="Pfam" id="PF00096">
    <property type="entry name" value="zf-C2H2"/>
    <property type="match status" value="7"/>
</dbReference>
<dbReference type="PROSITE" id="PS00028">
    <property type="entry name" value="ZINC_FINGER_C2H2_1"/>
    <property type="match status" value="11"/>
</dbReference>
<dbReference type="SMART" id="SM00355">
    <property type="entry name" value="ZnF_C2H2"/>
    <property type="match status" value="13"/>
</dbReference>
<feature type="domain" description="C2H2-type" evidence="9">
    <location>
        <begin position="529"/>
        <end position="552"/>
    </location>
</feature>
<feature type="region of interest" description="Disordered" evidence="8">
    <location>
        <begin position="271"/>
        <end position="343"/>
    </location>
</feature>
<accession>A0ABP1S3I8</accession>
<gene>
    <name evidence="10" type="ORF">ODALV1_LOCUS29369</name>
</gene>
<dbReference type="Proteomes" id="UP001642540">
    <property type="component" value="Unassembled WGS sequence"/>
</dbReference>
<reference evidence="10 11" key="1">
    <citation type="submission" date="2024-08" db="EMBL/GenBank/DDBJ databases">
        <authorList>
            <person name="Cucini C."/>
            <person name="Frati F."/>
        </authorList>
    </citation>
    <scope>NUCLEOTIDE SEQUENCE [LARGE SCALE GENOMIC DNA]</scope>
</reference>
<evidence type="ECO:0000259" key="9">
    <source>
        <dbReference type="PROSITE" id="PS50157"/>
    </source>
</evidence>
<dbReference type="InterPro" id="IPR036236">
    <property type="entry name" value="Znf_C2H2_sf"/>
</dbReference>
<feature type="compositionally biased region" description="Basic residues" evidence="8">
    <location>
        <begin position="321"/>
        <end position="331"/>
    </location>
</feature>
<keyword evidence="2" id="KW-0479">Metal-binding</keyword>
<feature type="domain" description="C2H2-type" evidence="9">
    <location>
        <begin position="556"/>
        <end position="583"/>
    </location>
</feature>
<keyword evidence="11" id="KW-1185">Reference proteome</keyword>
<dbReference type="InterPro" id="IPR013087">
    <property type="entry name" value="Znf_C2H2_type"/>
</dbReference>
<feature type="compositionally biased region" description="Polar residues" evidence="8">
    <location>
        <begin position="959"/>
        <end position="988"/>
    </location>
</feature>
<evidence type="ECO:0000256" key="1">
    <source>
        <dbReference type="ARBA" id="ARBA00004123"/>
    </source>
</evidence>
<dbReference type="Gene3D" id="3.30.160.60">
    <property type="entry name" value="Classic Zinc Finger"/>
    <property type="match status" value="7"/>
</dbReference>
<dbReference type="SUPFAM" id="SSF57667">
    <property type="entry name" value="beta-beta-alpha zinc fingers"/>
    <property type="match status" value="6"/>
</dbReference>
<dbReference type="PANTHER" id="PTHR24376:SF235">
    <property type="entry name" value="C2H2-TYPE DOMAIN-CONTAINING PROTEIN"/>
    <property type="match status" value="1"/>
</dbReference>
<sequence>MACEDQGECANCKSPFEGHSSRSTSILSTWSNRKDNHSPELISVYEALAVVFEIPPLTPNCNEDSPNPLSKKEIFKRSSRFTSFFRSGNQNEDEEGNFEGGYALCYSCSETLTLAYNSLQEFVAVCKLESDIGRILKELEIDKDLQSKGIIREKVNDNLTLQNSTGTTCESADDATIATSTERKEQGIPRVIIKSEPRDDEENYEDDLEQSEAFSQTNESEQACFTNMSDGDDNDNGVSRPGSPDCYNSENDVKGKAATIAGRMKILKSEDTLEDETIPQRRSLRLRQSTNRADLDENDISDDSDLEERKPKKSGIQQVKIRSRLKQRRGRRIDSDDGDEYVPPVKASYMKQRRPVFAVPSRSMSRNKKTLAVSKHSKLNQLECPKCKKLFLHENTLICHRRLVHRENIAVTRPTMTFSGQSIQNKSEQHLRSLASTGGKTSTCPVCRLEVPRNEIRLHLSTHTRSLSKPWLCTICGVECSNQASLYAHHSSMHKSCVPCKRCGANIPKFKMIMHMRSCSKQNGGSGSFSCKKCDQTFRSSVHLMEHRSSVHGHVWKCKLCGNKFSVRSKMIQHMQTHSKKKAYKCKICDKAYGRSDVLRLHVKRFHRNEGPPSVLKSASLETGDDPQNDSMKDTTQTGNSKAKSDAVPPQTDISLVEPVKEDRFICKPCETAFRYFNDLEEHMLQIHADIESSSCKICTRKFQDSYCLRLHMKFHSETKPLTCFICSKNYKDRNTFFYHIKDIHKLNSKVIIAKYPDVFSVYVSDPDRPFVKKTMRTAPRRPMARGEFPCEICGKIFPYLGGVKRHIKVVHEQVRDFMCSYCGKGFAKKSYFILHEKLHTTTDAPYKCHLCGKGFRLPGNLRMHLRSTIHNPNKDFVCEVCGKGFNRMDNMKLHVKAVHMKIQIRKPRSRSGNSPPRSKRRLYNVANAAEPTPGTSRNLFAQSAPNETNHFQFDHGSDSNTVGDTSHNSMESNYQQNHQSTNLTTPNPEHPPPAHSHNVENLYSHPQGEFPTIQPSALGFAFRGFQYR</sequence>
<feature type="region of interest" description="Disordered" evidence="8">
    <location>
        <begin position="166"/>
        <end position="251"/>
    </location>
</feature>
<proteinExistence type="predicted"/>
<protein>
    <recommendedName>
        <fullName evidence="9">C2H2-type domain-containing protein</fullName>
    </recommendedName>
</protein>
<keyword evidence="4 7" id="KW-0863">Zinc-finger</keyword>
<feature type="compositionally biased region" description="Polar residues" evidence="8">
    <location>
        <begin position="212"/>
        <end position="229"/>
    </location>
</feature>
<keyword evidence="5" id="KW-0862">Zinc</keyword>
<evidence type="ECO:0000256" key="8">
    <source>
        <dbReference type="SAM" id="MobiDB-lite"/>
    </source>
</evidence>
<dbReference type="PROSITE" id="PS50157">
    <property type="entry name" value="ZINC_FINGER_C2H2_2"/>
    <property type="match status" value="10"/>
</dbReference>
<feature type="compositionally biased region" description="Acidic residues" evidence="8">
    <location>
        <begin position="296"/>
        <end position="306"/>
    </location>
</feature>
<feature type="domain" description="C2H2-type" evidence="9">
    <location>
        <begin position="584"/>
        <end position="612"/>
    </location>
</feature>
<feature type="domain" description="C2H2-type" evidence="9">
    <location>
        <begin position="818"/>
        <end position="845"/>
    </location>
</feature>
<feature type="domain" description="C2H2-type" evidence="9">
    <location>
        <begin position="694"/>
        <end position="721"/>
    </location>
</feature>
<dbReference type="PANTHER" id="PTHR24376">
    <property type="entry name" value="ZINC FINGER PROTEIN"/>
    <property type="match status" value="1"/>
</dbReference>
<keyword evidence="3" id="KW-0677">Repeat</keyword>
<dbReference type="EMBL" id="CAXLJM020000151">
    <property type="protein sequence ID" value="CAL8143224.1"/>
    <property type="molecule type" value="Genomic_DNA"/>
</dbReference>
<evidence type="ECO:0000256" key="3">
    <source>
        <dbReference type="ARBA" id="ARBA00022737"/>
    </source>
</evidence>
<name>A0ABP1S3I8_9HEXA</name>
<feature type="region of interest" description="Disordered" evidence="8">
    <location>
        <begin position="949"/>
        <end position="1015"/>
    </location>
</feature>
<feature type="region of interest" description="Disordered" evidence="8">
    <location>
        <begin position="609"/>
        <end position="651"/>
    </location>
</feature>
<feature type="domain" description="C2H2-type" evidence="9">
    <location>
        <begin position="382"/>
        <end position="405"/>
    </location>
</feature>
<feature type="domain" description="C2H2-type" evidence="9">
    <location>
        <begin position="789"/>
        <end position="817"/>
    </location>
</feature>
<keyword evidence="6" id="KW-0539">Nucleus</keyword>
<evidence type="ECO:0000256" key="6">
    <source>
        <dbReference type="ARBA" id="ARBA00023242"/>
    </source>
</evidence>
<evidence type="ECO:0000313" key="11">
    <source>
        <dbReference type="Proteomes" id="UP001642540"/>
    </source>
</evidence>
<feature type="compositionally biased region" description="Acidic residues" evidence="8">
    <location>
        <begin position="198"/>
        <end position="210"/>
    </location>
</feature>
<comment type="subcellular location">
    <subcellularLocation>
        <location evidence="1">Nucleus</location>
    </subcellularLocation>
</comment>
<evidence type="ECO:0000256" key="2">
    <source>
        <dbReference type="ARBA" id="ARBA00022723"/>
    </source>
</evidence>
<feature type="compositionally biased region" description="Basic and acidic residues" evidence="8">
    <location>
        <begin position="181"/>
        <end position="197"/>
    </location>
</feature>
<feature type="domain" description="C2H2-type" evidence="9">
    <location>
        <begin position="847"/>
        <end position="876"/>
    </location>
</feature>
<organism evidence="10 11">
    <name type="scientific">Orchesella dallaii</name>
    <dbReference type="NCBI Taxonomy" id="48710"/>
    <lineage>
        <taxon>Eukaryota</taxon>
        <taxon>Metazoa</taxon>
        <taxon>Ecdysozoa</taxon>
        <taxon>Arthropoda</taxon>
        <taxon>Hexapoda</taxon>
        <taxon>Collembola</taxon>
        <taxon>Entomobryomorpha</taxon>
        <taxon>Entomobryoidea</taxon>
        <taxon>Orchesellidae</taxon>
        <taxon>Orchesellinae</taxon>
        <taxon>Orchesella</taxon>
    </lineage>
</organism>